<dbReference type="Proteomes" id="UP000184932">
    <property type="component" value="Unassembled WGS sequence"/>
</dbReference>
<feature type="chain" id="PRO_5012071201" evidence="1">
    <location>
        <begin position="23"/>
        <end position="181"/>
    </location>
</feature>
<keyword evidence="1" id="KW-0732">Signal</keyword>
<reference evidence="3" key="1">
    <citation type="submission" date="2016-11" db="EMBL/GenBank/DDBJ databases">
        <authorList>
            <person name="Varghese N."/>
            <person name="Submissions S."/>
        </authorList>
    </citation>
    <scope>NUCLEOTIDE SEQUENCE [LARGE SCALE GENOMIC DNA]</scope>
    <source>
        <strain evidence="3">DSM 29440</strain>
    </source>
</reference>
<proteinExistence type="predicted"/>
<dbReference type="AlphaFoldDB" id="A0A1N6F494"/>
<dbReference type="EMBL" id="FSRL01000001">
    <property type="protein sequence ID" value="SIN90024.1"/>
    <property type="molecule type" value="Genomic_DNA"/>
</dbReference>
<dbReference type="Gene3D" id="2.60.40.1880">
    <property type="entry name" value="Invasion associated locus B (IalB) protein"/>
    <property type="match status" value="1"/>
</dbReference>
<dbReference type="Pfam" id="PF06776">
    <property type="entry name" value="IalB"/>
    <property type="match status" value="1"/>
</dbReference>
<keyword evidence="3" id="KW-1185">Reference proteome</keyword>
<organism evidence="2 3">
    <name type="scientific">Vannielia litorea</name>
    <dbReference type="NCBI Taxonomy" id="1217970"/>
    <lineage>
        <taxon>Bacteria</taxon>
        <taxon>Pseudomonadati</taxon>
        <taxon>Pseudomonadota</taxon>
        <taxon>Alphaproteobacteria</taxon>
        <taxon>Rhodobacterales</taxon>
        <taxon>Paracoccaceae</taxon>
        <taxon>Vannielia</taxon>
    </lineage>
</organism>
<evidence type="ECO:0000313" key="2">
    <source>
        <dbReference type="EMBL" id="SIN90024.1"/>
    </source>
</evidence>
<gene>
    <name evidence="2" type="ORF">SAMN05444002_1354</name>
</gene>
<dbReference type="InterPro" id="IPR010642">
    <property type="entry name" value="Invasion_prot_B"/>
</dbReference>
<name>A0A1N6F494_9RHOB</name>
<evidence type="ECO:0000256" key="1">
    <source>
        <dbReference type="SAM" id="SignalP"/>
    </source>
</evidence>
<evidence type="ECO:0000313" key="3">
    <source>
        <dbReference type="Proteomes" id="UP000184932"/>
    </source>
</evidence>
<accession>A0A1N6F494</accession>
<protein>
    <submittedName>
        <fullName evidence="2">Invasion protein IalB, involved in pathogenesis</fullName>
    </submittedName>
</protein>
<sequence>MTHLAPFALALALCLPCATATAQEATETAPEASGEVSNNTAFGDWIVSCEAVTTRKTACSLVQEQRLKEGGQLVARFVALPVSDGAILLAQVPMGVYLPGGAVYRFAGNEALEQREMIWQRCAENVCEAAAPLNEEELAVFAEEEALLFGFRPAAEGEPVILRVDISRFAEAVEQLRDSAG</sequence>
<dbReference type="STRING" id="1217970.SAMN05444002_1354"/>
<dbReference type="RefSeq" id="WP_074255437.1">
    <property type="nucleotide sequence ID" value="NZ_FSRL01000001.1"/>
</dbReference>
<feature type="signal peptide" evidence="1">
    <location>
        <begin position="1"/>
        <end position="22"/>
    </location>
</feature>
<dbReference type="InterPro" id="IPR038696">
    <property type="entry name" value="IalB_sf"/>
</dbReference>